<dbReference type="EMBL" id="FAOZ01000026">
    <property type="protein sequence ID" value="CUU59225.1"/>
    <property type="molecule type" value="Genomic_DNA"/>
</dbReference>
<dbReference type="PANTHER" id="PTHR42759">
    <property type="entry name" value="MOXR FAMILY PROTEIN"/>
    <property type="match status" value="1"/>
</dbReference>
<evidence type="ECO:0000256" key="2">
    <source>
        <dbReference type="ARBA" id="ARBA00022840"/>
    </source>
</evidence>
<dbReference type="InterPro" id="IPR041628">
    <property type="entry name" value="ChlI/MoxR_AAA_lid"/>
</dbReference>
<organism evidence="6 7">
    <name type="scientific">Parafrankia irregularis</name>
    <dbReference type="NCBI Taxonomy" id="795642"/>
    <lineage>
        <taxon>Bacteria</taxon>
        <taxon>Bacillati</taxon>
        <taxon>Actinomycetota</taxon>
        <taxon>Actinomycetes</taxon>
        <taxon>Frankiales</taxon>
        <taxon>Frankiaceae</taxon>
        <taxon>Parafrankia</taxon>
    </lineage>
</organism>
<name>A0A0S4QVG6_9ACTN</name>
<dbReference type="Pfam" id="PF07726">
    <property type="entry name" value="AAA_3"/>
    <property type="match status" value="1"/>
</dbReference>
<feature type="domain" description="ATPase AAA-3" evidence="4">
    <location>
        <begin position="52"/>
        <end position="182"/>
    </location>
</feature>
<dbReference type="PANTHER" id="PTHR42759:SF5">
    <property type="entry name" value="METHANOL DEHYDROGENASE REGULATOR"/>
    <property type="match status" value="1"/>
</dbReference>
<dbReference type="SUPFAM" id="SSF52540">
    <property type="entry name" value="P-loop containing nucleoside triphosphate hydrolases"/>
    <property type="match status" value="1"/>
</dbReference>
<gene>
    <name evidence="6" type="ORF">Ga0074812_1262</name>
</gene>
<evidence type="ECO:0000313" key="6">
    <source>
        <dbReference type="EMBL" id="CUU59225.1"/>
    </source>
</evidence>
<dbReference type="AlphaFoldDB" id="A0A0S4QVG6"/>
<evidence type="ECO:0000256" key="1">
    <source>
        <dbReference type="ARBA" id="ARBA00022741"/>
    </source>
</evidence>
<comment type="similarity">
    <text evidence="3">Belongs to the MoxR family.</text>
</comment>
<dbReference type="GO" id="GO:0016887">
    <property type="term" value="F:ATP hydrolysis activity"/>
    <property type="evidence" value="ECO:0007669"/>
    <property type="project" value="InterPro"/>
</dbReference>
<evidence type="ECO:0000313" key="7">
    <source>
        <dbReference type="Proteomes" id="UP000198802"/>
    </source>
</evidence>
<dbReference type="FunFam" id="3.40.50.300:FF:000640">
    <property type="entry name" value="MoxR family ATPase"/>
    <property type="match status" value="1"/>
</dbReference>
<sequence length="330" mass="35520">MNGRNVSDSRDEGAGREFAAAFQRVVDNVELVVRGKTEVVRQALTCLLAGGHLLVEDVPGLGKTSLARCLAASVEATCHRIQFTPDLLPSDVTGVTVYHQGSGEFRFHQGPVFAHVVVADEVNRASPKTQSALLEVMEEGRVTVDGVTHPVPRPFLVVATQNPVDMDGTYPLPEAQLDRFLMRLRVGYPSRAAEMAILRDRRGGLRVEDLQPVLGTDDILAMTAQTASVHVAETIHEYVVDLVAATRELPGLRLGASPRGSIALLRAAQVRAAATGRRFVTPEDVKALAEPTLAHRLLLAPDAELRGYTAERAVAEVLESVPVPRTLAGV</sequence>
<dbReference type="PIRSF" id="PIRSF002849">
    <property type="entry name" value="AAA_ATPase_chaperone_MoxR_prd"/>
    <property type="match status" value="1"/>
</dbReference>
<evidence type="ECO:0000259" key="5">
    <source>
        <dbReference type="Pfam" id="PF17863"/>
    </source>
</evidence>
<dbReference type="InterPro" id="IPR027417">
    <property type="entry name" value="P-loop_NTPase"/>
</dbReference>
<keyword evidence="2" id="KW-0067">ATP-binding</keyword>
<dbReference type="InterPro" id="IPR050764">
    <property type="entry name" value="CbbQ/NirQ/NorQ/GpvN"/>
</dbReference>
<dbReference type="CDD" id="cd00009">
    <property type="entry name" value="AAA"/>
    <property type="match status" value="1"/>
</dbReference>
<dbReference type="Gene3D" id="1.10.8.80">
    <property type="entry name" value="Magnesium chelatase subunit I, C-Terminal domain"/>
    <property type="match status" value="1"/>
</dbReference>
<proteinExistence type="inferred from homology"/>
<evidence type="ECO:0000256" key="3">
    <source>
        <dbReference type="ARBA" id="ARBA00061607"/>
    </source>
</evidence>
<reference evidence="7" key="1">
    <citation type="submission" date="2015-11" db="EMBL/GenBank/DDBJ databases">
        <authorList>
            <person name="Varghese N."/>
        </authorList>
    </citation>
    <scope>NUCLEOTIDE SEQUENCE [LARGE SCALE GENOMIC DNA]</scope>
    <source>
        <strain evidence="7">DSM 45899</strain>
    </source>
</reference>
<keyword evidence="7" id="KW-1185">Reference proteome</keyword>
<dbReference type="GO" id="GO:0005524">
    <property type="term" value="F:ATP binding"/>
    <property type="evidence" value="ECO:0007669"/>
    <property type="project" value="UniProtKB-KW"/>
</dbReference>
<dbReference type="Proteomes" id="UP000198802">
    <property type="component" value="Unassembled WGS sequence"/>
</dbReference>
<dbReference type="InterPro" id="IPR011703">
    <property type="entry name" value="ATPase_AAA-3"/>
</dbReference>
<feature type="domain" description="ChlI/MoxR AAA lid" evidence="5">
    <location>
        <begin position="245"/>
        <end position="316"/>
    </location>
</feature>
<accession>A0A0S4QVG6</accession>
<dbReference type="Gene3D" id="3.40.50.300">
    <property type="entry name" value="P-loop containing nucleotide triphosphate hydrolases"/>
    <property type="match status" value="1"/>
</dbReference>
<keyword evidence="1" id="KW-0547">Nucleotide-binding</keyword>
<dbReference type="Pfam" id="PF17863">
    <property type="entry name" value="AAA_lid_2"/>
    <property type="match status" value="1"/>
</dbReference>
<protein>
    <submittedName>
        <fullName evidence="6">MoxR-like ATPase</fullName>
    </submittedName>
</protein>
<evidence type="ECO:0000259" key="4">
    <source>
        <dbReference type="Pfam" id="PF07726"/>
    </source>
</evidence>